<dbReference type="OrthoDB" id="37622at2"/>
<dbReference type="AlphaFoldDB" id="A0A1X6YPC3"/>
<comment type="similarity">
    <text evidence="1">Belongs to the CutA family.</text>
</comment>
<name>A0A1X6YPC3_9RHOB</name>
<dbReference type="GO" id="GO:0010038">
    <property type="term" value="P:response to metal ion"/>
    <property type="evidence" value="ECO:0007669"/>
    <property type="project" value="InterPro"/>
</dbReference>
<reference evidence="2 3" key="1">
    <citation type="submission" date="2017-03" db="EMBL/GenBank/DDBJ databases">
        <authorList>
            <person name="Afonso C.L."/>
            <person name="Miller P.J."/>
            <person name="Scott M.A."/>
            <person name="Spackman E."/>
            <person name="Goraichik I."/>
            <person name="Dimitrov K.M."/>
            <person name="Suarez D.L."/>
            <person name="Swayne D.E."/>
        </authorList>
    </citation>
    <scope>NUCLEOTIDE SEQUENCE [LARGE SCALE GENOMIC DNA]</scope>
    <source>
        <strain evidence="2 3">CECT 7751</strain>
    </source>
</reference>
<dbReference type="Proteomes" id="UP000193963">
    <property type="component" value="Unassembled WGS sequence"/>
</dbReference>
<protein>
    <submittedName>
        <fullName evidence="2">Divalent-cation tolerance protein CutA</fullName>
    </submittedName>
</protein>
<dbReference type="Pfam" id="PF03091">
    <property type="entry name" value="CutA1"/>
    <property type="match status" value="1"/>
</dbReference>
<sequence length="104" mass="11756">MILEVETLCPARGVADRIAAHLLESRLIACANRSRTVVSLYRWEGEVRAEEEYSLRVKTRIELAEAVEAAILELHPYELPAVLRHEVQANAGYEAWVIAETREA</sequence>
<dbReference type="Gene3D" id="3.30.70.120">
    <property type="match status" value="1"/>
</dbReference>
<dbReference type="EMBL" id="FWFN01000002">
    <property type="protein sequence ID" value="SLN27475.1"/>
    <property type="molecule type" value="Genomic_DNA"/>
</dbReference>
<dbReference type="RefSeq" id="WP_085886958.1">
    <property type="nucleotide sequence ID" value="NZ_FWFN01000002.1"/>
</dbReference>
<dbReference type="InterPro" id="IPR011322">
    <property type="entry name" value="N-reg_PII-like_a/b"/>
</dbReference>
<proteinExistence type="inferred from homology"/>
<evidence type="ECO:0000256" key="1">
    <source>
        <dbReference type="ARBA" id="ARBA00010169"/>
    </source>
</evidence>
<organism evidence="2 3">
    <name type="scientific">Pseudooceanicola marinus</name>
    <dbReference type="NCBI Taxonomy" id="396013"/>
    <lineage>
        <taxon>Bacteria</taxon>
        <taxon>Pseudomonadati</taxon>
        <taxon>Pseudomonadota</taxon>
        <taxon>Alphaproteobacteria</taxon>
        <taxon>Rhodobacterales</taxon>
        <taxon>Paracoccaceae</taxon>
        <taxon>Pseudooceanicola</taxon>
    </lineage>
</organism>
<dbReference type="SUPFAM" id="SSF54913">
    <property type="entry name" value="GlnB-like"/>
    <property type="match status" value="1"/>
</dbReference>
<dbReference type="InterPro" id="IPR004323">
    <property type="entry name" value="Ion_tolerance_CutA"/>
</dbReference>
<gene>
    <name evidence="2" type="primary">cutA</name>
    <name evidence="2" type="ORF">PSM7751_01057</name>
</gene>
<dbReference type="PANTHER" id="PTHR23419">
    <property type="entry name" value="DIVALENT CATION TOLERANCE CUTA-RELATED"/>
    <property type="match status" value="1"/>
</dbReference>
<dbReference type="PANTHER" id="PTHR23419:SF8">
    <property type="entry name" value="FI09726P"/>
    <property type="match status" value="1"/>
</dbReference>
<dbReference type="GO" id="GO:0005507">
    <property type="term" value="F:copper ion binding"/>
    <property type="evidence" value="ECO:0007669"/>
    <property type="project" value="TreeGrafter"/>
</dbReference>
<accession>A0A1X6YPC3</accession>
<keyword evidence="3" id="KW-1185">Reference proteome</keyword>
<dbReference type="InterPro" id="IPR015867">
    <property type="entry name" value="N-reg_PII/ATP_PRibTrfase_C"/>
</dbReference>
<evidence type="ECO:0000313" key="2">
    <source>
        <dbReference type="EMBL" id="SLN27475.1"/>
    </source>
</evidence>
<evidence type="ECO:0000313" key="3">
    <source>
        <dbReference type="Proteomes" id="UP000193963"/>
    </source>
</evidence>